<feature type="domain" description="Trigger factor ribosome-binding bacterial" evidence="1">
    <location>
        <begin position="1"/>
        <end position="149"/>
    </location>
</feature>
<proteinExistence type="predicted"/>
<name>A0A8J6PNC1_9FLAO</name>
<dbReference type="AlphaFoldDB" id="A0A8J6PNC1"/>
<dbReference type="InterPro" id="IPR027304">
    <property type="entry name" value="Trigger_fact/SurA_dom_sf"/>
</dbReference>
<protein>
    <submittedName>
        <fullName evidence="2">Trigger factor</fullName>
        <ecNumber evidence="2">5.2.1.8</ecNumber>
    </submittedName>
</protein>
<accession>A0A8J6PNC1</accession>
<dbReference type="GO" id="GO:0015031">
    <property type="term" value="P:protein transport"/>
    <property type="evidence" value="ECO:0007669"/>
    <property type="project" value="InterPro"/>
</dbReference>
<sequence length="450" mass="51044">MKVVREDIDALNAVLKVEVAPADYETAVKQELDKYRKTAKIPGFRPGTVPFSLVKKQYGKAVLAEELNKLVNKSLYDFIQENKISILGNPIPKEGTDVKGDFDNPSTFEFEYEIGLSPEVKVNLSAKNKFEYNKVKVDDELIGKQIDDLRRRYGKLGTAEKTSDTDMILGQFVELNEDGSIKEGGILNSSTISVEFVEDKATKKSLTGLKVGDRVVVDPAKVSRGERDTAAMLGIKPEQLNAISDKFQITVNEIKRIELAEMNEELFNKLFGEGVVKTEAELKERIAEDLKNMFVNDSDRLLTKFVYQDLMKNTEVQLPDAFMKRWIKLSNEKPITDEQIEADYDSYSDNLKWQLIQGEIFKSNDIKLDNEEVIEFTKGLLVNNYAQYGIPAPADDELTKSAMQVLQNKDEVNRIYDMLAESKLTKFFKDTVKLNEKEISYDDFVALANS</sequence>
<dbReference type="PANTHER" id="PTHR30560:SF3">
    <property type="entry name" value="TRIGGER FACTOR-LIKE PROTEIN TIG, CHLOROPLASTIC"/>
    <property type="match status" value="1"/>
</dbReference>
<dbReference type="Pfam" id="PF05697">
    <property type="entry name" value="Trigger_N"/>
    <property type="match status" value="1"/>
</dbReference>
<dbReference type="GO" id="GO:0044183">
    <property type="term" value="F:protein folding chaperone"/>
    <property type="evidence" value="ECO:0007669"/>
    <property type="project" value="TreeGrafter"/>
</dbReference>
<dbReference type="GO" id="GO:0043335">
    <property type="term" value="P:protein unfolding"/>
    <property type="evidence" value="ECO:0007669"/>
    <property type="project" value="TreeGrafter"/>
</dbReference>
<dbReference type="RefSeq" id="WP_216713492.1">
    <property type="nucleotide sequence ID" value="NZ_JACVEL010000002.1"/>
</dbReference>
<dbReference type="EMBL" id="JACVEL010000002">
    <property type="protein sequence ID" value="MBC9811478.1"/>
    <property type="molecule type" value="Genomic_DNA"/>
</dbReference>
<dbReference type="SUPFAM" id="SSF102735">
    <property type="entry name" value="Trigger factor ribosome-binding domain"/>
    <property type="match status" value="1"/>
</dbReference>
<dbReference type="InterPro" id="IPR005215">
    <property type="entry name" value="Trig_fac"/>
</dbReference>
<evidence type="ECO:0000313" key="2">
    <source>
        <dbReference type="EMBL" id="MBC9811478.1"/>
    </source>
</evidence>
<dbReference type="PANTHER" id="PTHR30560">
    <property type="entry name" value="TRIGGER FACTOR CHAPERONE AND PEPTIDYL-PROLYL CIS/TRANS ISOMERASE"/>
    <property type="match status" value="1"/>
</dbReference>
<comment type="caution">
    <text evidence="2">The sequence shown here is derived from an EMBL/GenBank/DDBJ whole genome shotgun (WGS) entry which is preliminary data.</text>
</comment>
<dbReference type="Proteomes" id="UP000652681">
    <property type="component" value="Unassembled WGS sequence"/>
</dbReference>
<dbReference type="GO" id="GO:0003755">
    <property type="term" value="F:peptidyl-prolyl cis-trans isomerase activity"/>
    <property type="evidence" value="ECO:0007669"/>
    <property type="project" value="UniProtKB-EC"/>
</dbReference>
<evidence type="ECO:0000259" key="1">
    <source>
        <dbReference type="Pfam" id="PF05697"/>
    </source>
</evidence>
<dbReference type="PIRSF" id="PIRSF003095">
    <property type="entry name" value="Trigger_factor"/>
    <property type="match status" value="1"/>
</dbReference>
<dbReference type="EC" id="5.2.1.8" evidence="2"/>
<dbReference type="Gene3D" id="1.10.3120.10">
    <property type="entry name" value="Trigger factor, C-terminal domain"/>
    <property type="match status" value="1"/>
</dbReference>
<dbReference type="SUPFAM" id="SSF109998">
    <property type="entry name" value="Triger factor/SurA peptide-binding domain-like"/>
    <property type="match status" value="1"/>
</dbReference>
<dbReference type="NCBIfam" id="TIGR00115">
    <property type="entry name" value="tig"/>
    <property type="match status" value="1"/>
</dbReference>
<gene>
    <name evidence="2" type="primary">tig</name>
    <name evidence="2" type="ORF">H9Y05_03225</name>
</gene>
<dbReference type="Gene3D" id="3.30.70.1050">
    <property type="entry name" value="Trigger factor ribosome-binding domain"/>
    <property type="match status" value="1"/>
</dbReference>
<evidence type="ECO:0000313" key="3">
    <source>
        <dbReference type="Proteomes" id="UP000652681"/>
    </source>
</evidence>
<dbReference type="InterPro" id="IPR036611">
    <property type="entry name" value="Trigger_fac_ribosome-bd_sf"/>
</dbReference>
<organism evidence="2 3">
    <name type="scientific">Taishania pollutisoli</name>
    <dbReference type="NCBI Taxonomy" id="2766479"/>
    <lineage>
        <taxon>Bacteria</taxon>
        <taxon>Pseudomonadati</taxon>
        <taxon>Bacteroidota</taxon>
        <taxon>Flavobacteriia</taxon>
        <taxon>Flavobacteriales</taxon>
        <taxon>Crocinitomicaceae</taxon>
        <taxon>Taishania</taxon>
    </lineage>
</organism>
<keyword evidence="3" id="KW-1185">Reference proteome</keyword>
<keyword evidence="2" id="KW-0413">Isomerase</keyword>
<dbReference type="InterPro" id="IPR037041">
    <property type="entry name" value="Trigger_fac_C_sf"/>
</dbReference>
<dbReference type="GO" id="GO:0051083">
    <property type="term" value="P:'de novo' cotranslational protein folding"/>
    <property type="evidence" value="ECO:0007669"/>
    <property type="project" value="TreeGrafter"/>
</dbReference>
<dbReference type="GO" id="GO:0043022">
    <property type="term" value="F:ribosome binding"/>
    <property type="evidence" value="ECO:0007669"/>
    <property type="project" value="TreeGrafter"/>
</dbReference>
<dbReference type="InterPro" id="IPR008881">
    <property type="entry name" value="Trigger_fac_ribosome-bd_bac"/>
</dbReference>
<reference evidence="2" key="1">
    <citation type="submission" date="2020-09" db="EMBL/GenBank/DDBJ databases">
        <title>Taishania pollutisoli gen. nov., sp. nov., Isolated from Tetrabromobisphenol A-Contaminated Soil.</title>
        <authorList>
            <person name="Chen Q."/>
        </authorList>
    </citation>
    <scope>NUCLEOTIDE SEQUENCE</scope>
    <source>
        <strain evidence="2">CZZ-1</strain>
    </source>
</reference>